<dbReference type="EMBL" id="JBBJCI010000206">
    <property type="protein sequence ID" value="KAK7241085.1"/>
    <property type="molecule type" value="Genomic_DNA"/>
</dbReference>
<feature type="compositionally biased region" description="Basic and acidic residues" evidence="1">
    <location>
        <begin position="410"/>
        <end position="419"/>
    </location>
</feature>
<feature type="compositionally biased region" description="Low complexity" evidence="1">
    <location>
        <begin position="350"/>
        <end position="382"/>
    </location>
</feature>
<evidence type="ECO:0000313" key="2">
    <source>
        <dbReference type="EMBL" id="KAK7241085.1"/>
    </source>
</evidence>
<sequence length="458" mass="49058">MGKKEKQEIESLKSRNGDLEKKMAKDRNEAEKRLKEEKDNAEAALADWRATAEEEKAEAVEAAKLEGALAEKEAAGVHASFLEAKVAELEGKVSALEAALAESRDAAAAAEQHAAEAQAALAATSAVDAGAPGVDEAQAAAKLQACERRRSVVADRRKKQREEQQRLAAQLKAAEAPRARLETSSGRRASGGRRSVAFKADAESLRGRAAAAEQKLSAIRRKSTVADGAVARARRCPARFKRRRRRASRARPTAPCAPRRRATPPRASARPSRASARPWPTRASSATRSALPRGRAPPGGVFGARHAEEAETLRVMANHCRERNDLQAALAYMERSCSAYTSSLRSGESAAARPTRAPTALEAARATPLATLAAPAHATQPAPLGPDDALVPDAVPARLKRAPPRSLLNADREDRDPRPPRPRSPGSVPAVVSSRPHCVRHRVETPPRPLPLDDDLIV</sequence>
<evidence type="ECO:0000313" key="3">
    <source>
        <dbReference type="Proteomes" id="UP001363151"/>
    </source>
</evidence>
<reference evidence="2 3" key="1">
    <citation type="submission" date="2024-03" db="EMBL/GenBank/DDBJ databases">
        <title>Aureococcus anophagefferens CCMP1851 and Kratosvirus quantuckense: Draft genome of a second virus-susceptible host strain in the model system.</title>
        <authorList>
            <person name="Chase E."/>
            <person name="Truchon A.R."/>
            <person name="Schepens W."/>
            <person name="Wilhelm S.W."/>
        </authorList>
    </citation>
    <scope>NUCLEOTIDE SEQUENCE [LARGE SCALE GENOMIC DNA]</scope>
    <source>
        <strain evidence="2 3">CCMP1851</strain>
    </source>
</reference>
<feature type="compositionally biased region" description="Low complexity" evidence="1">
    <location>
        <begin position="184"/>
        <end position="195"/>
    </location>
</feature>
<organism evidence="2 3">
    <name type="scientific">Aureococcus anophagefferens</name>
    <name type="common">Harmful bloom alga</name>
    <dbReference type="NCBI Taxonomy" id="44056"/>
    <lineage>
        <taxon>Eukaryota</taxon>
        <taxon>Sar</taxon>
        <taxon>Stramenopiles</taxon>
        <taxon>Ochrophyta</taxon>
        <taxon>Pelagophyceae</taxon>
        <taxon>Pelagomonadales</taxon>
        <taxon>Pelagomonadaceae</taxon>
        <taxon>Aureococcus</taxon>
    </lineage>
</organism>
<comment type="caution">
    <text evidence="2">The sequence shown here is derived from an EMBL/GenBank/DDBJ whole genome shotgun (WGS) entry which is preliminary data.</text>
</comment>
<protein>
    <submittedName>
        <fullName evidence="2">Uncharacterized protein</fullName>
    </submittedName>
</protein>
<keyword evidence="3" id="KW-1185">Reference proteome</keyword>
<accession>A0ABR1FXX0</accession>
<feature type="compositionally biased region" description="Basic and acidic residues" evidence="1">
    <location>
        <begin position="150"/>
        <end position="165"/>
    </location>
</feature>
<feature type="compositionally biased region" description="Low complexity" evidence="1">
    <location>
        <begin position="264"/>
        <end position="286"/>
    </location>
</feature>
<name>A0ABR1FXX0_AURAN</name>
<feature type="region of interest" description="Disordered" evidence="1">
    <location>
        <begin position="345"/>
        <end position="458"/>
    </location>
</feature>
<evidence type="ECO:0000256" key="1">
    <source>
        <dbReference type="SAM" id="MobiDB-lite"/>
    </source>
</evidence>
<proteinExistence type="predicted"/>
<feature type="region of interest" description="Disordered" evidence="1">
    <location>
        <begin position="1"/>
        <end position="41"/>
    </location>
</feature>
<dbReference type="Proteomes" id="UP001363151">
    <property type="component" value="Unassembled WGS sequence"/>
</dbReference>
<gene>
    <name evidence="2" type="ORF">SO694_00053158</name>
</gene>
<feature type="region of interest" description="Disordered" evidence="1">
    <location>
        <begin position="150"/>
        <end position="299"/>
    </location>
</feature>
<feature type="compositionally biased region" description="Basic residues" evidence="1">
    <location>
        <begin position="232"/>
        <end position="249"/>
    </location>
</feature>
<feature type="compositionally biased region" description="Low complexity" evidence="1">
    <location>
        <begin position="424"/>
        <end position="436"/>
    </location>
</feature>